<accession>A0A0V7ZGT4</accession>
<keyword evidence="2" id="KW-0808">Transferase</keyword>
<feature type="domain" description="Methyltransferase" evidence="1">
    <location>
        <begin position="62"/>
        <end position="157"/>
    </location>
</feature>
<evidence type="ECO:0000313" key="2">
    <source>
        <dbReference type="EMBL" id="KST63639.1"/>
    </source>
</evidence>
<dbReference type="InterPro" id="IPR041698">
    <property type="entry name" value="Methyltransf_25"/>
</dbReference>
<dbReference type="InterPro" id="IPR029063">
    <property type="entry name" value="SAM-dependent_MTases_sf"/>
</dbReference>
<dbReference type="GO" id="GO:0032259">
    <property type="term" value="P:methylation"/>
    <property type="evidence" value="ECO:0007669"/>
    <property type="project" value="UniProtKB-KW"/>
</dbReference>
<dbReference type="EMBL" id="LMTZ01000135">
    <property type="protein sequence ID" value="KST63639.1"/>
    <property type="molecule type" value="Genomic_DNA"/>
</dbReference>
<dbReference type="SUPFAM" id="SSF53335">
    <property type="entry name" value="S-adenosyl-L-methionine-dependent methyltransferases"/>
    <property type="match status" value="1"/>
</dbReference>
<comment type="caution">
    <text evidence="2">The sequence shown here is derived from an EMBL/GenBank/DDBJ whole genome shotgun (WGS) entry which is preliminary data.</text>
</comment>
<dbReference type="GO" id="GO:0008168">
    <property type="term" value="F:methyltransferase activity"/>
    <property type="evidence" value="ECO:0007669"/>
    <property type="project" value="UniProtKB-KW"/>
</dbReference>
<name>A0A0V7ZGT4_9CYAN</name>
<dbReference type="RefSeq" id="WP_027842732.1">
    <property type="nucleotide sequence ID" value="NZ_LMTZ01000135.1"/>
</dbReference>
<organism evidence="2 3">
    <name type="scientific">Mastigocoleus testarum BC008</name>
    <dbReference type="NCBI Taxonomy" id="371196"/>
    <lineage>
        <taxon>Bacteria</taxon>
        <taxon>Bacillati</taxon>
        <taxon>Cyanobacteriota</taxon>
        <taxon>Cyanophyceae</taxon>
        <taxon>Nostocales</taxon>
        <taxon>Hapalosiphonaceae</taxon>
        <taxon>Mastigocoleus</taxon>
    </lineage>
</organism>
<dbReference type="Gene3D" id="3.40.50.150">
    <property type="entry name" value="Vaccinia Virus protein VP39"/>
    <property type="match status" value="1"/>
</dbReference>
<reference evidence="2 3" key="1">
    <citation type="journal article" date="2015" name="Genome Announc.">
        <title>Draft Genome of the Euendolithic (true boring) Cyanobacterium Mastigocoleus testarum strain BC008.</title>
        <authorList>
            <person name="Guida B.S."/>
            <person name="Garcia-Pichel F."/>
        </authorList>
    </citation>
    <scope>NUCLEOTIDE SEQUENCE [LARGE SCALE GENOMIC DNA]</scope>
    <source>
        <strain evidence="2 3">BC008</strain>
    </source>
</reference>
<dbReference type="OrthoDB" id="1853779at2"/>
<evidence type="ECO:0000313" key="3">
    <source>
        <dbReference type="Proteomes" id="UP000053372"/>
    </source>
</evidence>
<gene>
    <name evidence="2" type="ORF">BC008_14355</name>
</gene>
<keyword evidence="3" id="KW-1185">Reference proteome</keyword>
<sequence>MNSELNELEEIRQRYHRRRKIPEFSLYNPLNPDRYMAYQDKRSAFIRWIKYSGLEPVRNKRVLEIGCGYGDNLLQLLTLGFQPENLVGNELLEERAFYAQRLLPAATQILVGDASVLNLPKESFDVVLQATVFTSILNDSFQQKLANHMWSMVRPGGGILWFDFVFNNPSNSDIRGVPISRIHELFPQGNIKTWKLILAPPISRRVTKIHPNLYILFNLMYFLRTHVLCWIQKP</sequence>
<protein>
    <submittedName>
        <fullName evidence="2">Methyltransferase type 11</fullName>
    </submittedName>
</protein>
<dbReference type="Proteomes" id="UP000053372">
    <property type="component" value="Unassembled WGS sequence"/>
</dbReference>
<dbReference type="CDD" id="cd02440">
    <property type="entry name" value="AdoMet_MTases"/>
    <property type="match status" value="1"/>
</dbReference>
<evidence type="ECO:0000259" key="1">
    <source>
        <dbReference type="Pfam" id="PF13649"/>
    </source>
</evidence>
<keyword evidence="2" id="KW-0489">Methyltransferase</keyword>
<proteinExistence type="predicted"/>
<dbReference type="AlphaFoldDB" id="A0A0V7ZGT4"/>
<dbReference type="Pfam" id="PF13649">
    <property type="entry name" value="Methyltransf_25"/>
    <property type="match status" value="1"/>
</dbReference>